<dbReference type="SUPFAM" id="SSF81296">
    <property type="entry name" value="E set domains"/>
    <property type="match status" value="1"/>
</dbReference>
<dbReference type="OrthoDB" id="5873279at2759"/>
<evidence type="ECO:0000256" key="2">
    <source>
        <dbReference type="SAM" id="MobiDB-lite"/>
    </source>
</evidence>
<feature type="compositionally biased region" description="Polar residues" evidence="2">
    <location>
        <begin position="310"/>
        <end position="324"/>
    </location>
</feature>
<feature type="compositionally biased region" description="Basic and acidic residues" evidence="2">
    <location>
        <begin position="552"/>
        <end position="563"/>
    </location>
</feature>
<dbReference type="InterPro" id="IPR050827">
    <property type="entry name" value="CRP1_MDG1_kinase"/>
</dbReference>
<dbReference type="GO" id="GO:0019901">
    <property type="term" value="F:protein kinase binding"/>
    <property type="evidence" value="ECO:0007669"/>
    <property type="project" value="TreeGrafter"/>
</dbReference>
<feature type="region of interest" description="Disordered" evidence="2">
    <location>
        <begin position="184"/>
        <end position="244"/>
    </location>
</feature>
<dbReference type="Proteomes" id="UP000799750">
    <property type="component" value="Unassembled WGS sequence"/>
</dbReference>
<evidence type="ECO:0000256" key="1">
    <source>
        <dbReference type="ARBA" id="ARBA00038216"/>
    </source>
</evidence>
<dbReference type="AlphaFoldDB" id="A0A6A6RJ48"/>
<feature type="region of interest" description="Disordered" evidence="2">
    <location>
        <begin position="310"/>
        <end position="352"/>
    </location>
</feature>
<dbReference type="InterPro" id="IPR032640">
    <property type="entry name" value="AMPK1_CBM"/>
</dbReference>
<evidence type="ECO:0000259" key="3">
    <source>
        <dbReference type="Pfam" id="PF16561"/>
    </source>
</evidence>
<proteinExistence type="inferred from homology"/>
<dbReference type="InterPro" id="IPR013783">
    <property type="entry name" value="Ig-like_fold"/>
</dbReference>
<dbReference type="GO" id="GO:0005634">
    <property type="term" value="C:nucleus"/>
    <property type="evidence" value="ECO:0007669"/>
    <property type="project" value="TreeGrafter"/>
</dbReference>
<protein>
    <recommendedName>
        <fullName evidence="3">AMP-activated protein kinase glycogen-binding domain-containing protein</fullName>
    </recommendedName>
</protein>
<dbReference type="Gene3D" id="2.60.40.10">
    <property type="entry name" value="Immunoglobulins"/>
    <property type="match status" value="1"/>
</dbReference>
<accession>A0A6A6RJ48</accession>
<dbReference type="InterPro" id="IPR014756">
    <property type="entry name" value="Ig_E-set"/>
</dbReference>
<evidence type="ECO:0000313" key="5">
    <source>
        <dbReference type="Proteomes" id="UP000799750"/>
    </source>
</evidence>
<feature type="compositionally biased region" description="Polar residues" evidence="2">
    <location>
        <begin position="567"/>
        <end position="585"/>
    </location>
</feature>
<dbReference type="GO" id="GO:0007165">
    <property type="term" value="P:signal transduction"/>
    <property type="evidence" value="ECO:0007669"/>
    <property type="project" value="TreeGrafter"/>
</dbReference>
<dbReference type="Pfam" id="PF16561">
    <property type="entry name" value="AMPK1_CBM"/>
    <property type="match status" value="1"/>
</dbReference>
<gene>
    <name evidence="4" type="ORF">BU16DRAFT_521972</name>
</gene>
<dbReference type="PANTHER" id="PTHR10343">
    <property type="entry name" value="5'-AMP-ACTIVATED PROTEIN KINASE , BETA SUBUNIT"/>
    <property type="match status" value="1"/>
</dbReference>
<organism evidence="4 5">
    <name type="scientific">Lophium mytilinum</name>
    <dbReference type="NCBI Taxonomy" id="390894"/>
    <lineage>
        <taxon>Eukaryota</taxon>
        <taxon>Fungi</taxon>
        <taxon>Dikarya</taxon>
        <taxon>Ascomycota</taxon>
        <taxon>Pezizomycotina</taxon>
        <taxon>Dothideomycetes</taxon>
        <taxon>Pleosporomycetidae</taxon>
        <taxon>Mytilinidiales</taxon>
        <taxon>Mytilinidiaceae</taxon>
        <taxon>Lophium</taxon>
    </lineage>
</organism>
<feature type="compositionally biased region" description="Basic and acidic residues" evidence="2">
    <location>
        <begin position="327"/>
        <end position="343"/>
    </location>
</feature>
<feature type="region of interest" description="Disordered" evidence="2">
    <location>
        <begin position="500"/>
        <end position="520"/>
    </location>
</feature>
<dbReference type="PANTHER" id="PTHR10343:SF81">
    <property type="entry name" value="CRUCIFORM DNA-RECOGNIZING PROTEIN 1-RELATED"/>
    <property type="match status" value="1"/>
</dbReference>
<feature type="compositionally biased region" description="Basic and acidic residues" evidence="2">
    <location>
        <begin position="630"/>
        <end position="639"/>
    </location>
</feature>
<evidence type="ECO:0000313" key="4">
    <source>
        <dbReference type="EMBL" id="KAF2503383.1"/>
    </source>
</evidence>
<sequence length="639" mass="65687">MGSYTFTWEHNANEVFVTGTFDDWKQSVKLEKEDGIFKKTVELPKQKVEYKFVVDGNWVTNDTAPGEYDGPNYNNILLPHDIKETPVHTLSSAAPAASTAAMAGAVPKEEASHLPGAFPETPATEPNAFSVNPIPATEGLGNPVHLAPGEKVPDPSTLTNNTIQSTVKDDEPEEKAFGVNPIPATAGAGNPIHLAPGEKVPDPSTLTSNTISSTAKTDEKSYEASDAAPPQLGPVVTPEAERETKGGMFGIPPIGGTMIPESSLPMGAGTAAETDPGYTIQSAAPLSSTAALAGAVPLEPKGVPEVVTESQQEANFSPEASANSEAVLEKREVEEELKAKVPEEPPAAESTSGIGKAAAIAGGVAAGGAAAFAGATYSAKDTAARIFGLNGSPAATATTSEVPEVVTESQIKADVGPEATANPVAVEEKKEVEQELLSEIKTTNATGEPAPAVAAAASEAAPEVPAVVAESQKEAEVAPEAAANPVAVEEKKEVEQELLKEIKPTNEAGEPAPTVTAETSATAPGAAAVVEAPKAAVVEAPKAAVVEAPKAAVEEPKAVDSRDISPMSKQPTTAESTPVVTTGVESSKVAAKSTPETPKKNGEASAVGTPESVASDKKQKKKNRLSFFGKLKEKFHHDK</sequence>
<dbReference type="EMBL" id="MU004181">
    <property type="protein sequence ID" value="KAF2503383.1"/>
    <property type="molecule type" value="Genomic_DNA"/>
</dbReference>
<feature type="region of interest" description="Disordered" evidence="2">
    <location>
        <begin position="545"/>
        <end position="639"/>
    </location>
</feature>
<keyword evidence="5" id="KW-1185">Reference proteome</keyword>
<reference evidence="4" key="1">
    <citation type="journal article" date="2020" name="Stud. Mycol.">
        <title>101 Dothideomycetes genomes: a test case for predicting lifestyles and emergence of pathogens.</title>
        <authorList>
            <person name="Haridas S."/>
            <person name="Albert R."/>
            <person name="Binder M."/>
            <person name="Bloem J."/>
            <person name="Labutti K."/>
            <person name="Salamov A."/>
            <person name="Andreopoulos B."/>
            <person name="Baker S."/>
            <person name="Barry K."/>
            <person name="Bills G."/>
            <person name="Bluhm B."/>
            <person name="Cannon C."/>
            <person name="Castanera R."/>
            <person name="Culley D."/>
            <person name="Daum C."/>
            <person name="Ezra D."/>
            <person name="Gonzalez J."/>
            <person name="Henrissat B."/>
            <person name="Kuo A."/>
            <person name="Liang C."/>
            <person name="Lipzen A."/>
            <person name="Lutzoni F."/>
            <person name="Magnuson J."/>
            <person name="Mondo S."/>
            <person name="Nolan M."/>
            <person name="Ohm R."/>
            <person name="Pangilinan J."/>
            <person name="Park H.-J."/>
            <person name="Ramirez L."/>
            <person name="Alfaro M."/>
            <person name="Sun H."/>
            <person name="Tritt A."/>
            <person name="Yoshinaga Y."/>
            <person name="Zwiers L.-H."/>
            <person name="Turgeon B."/>
            <person name="Goodwin S."/>
            <person name="Spatafora J."/>
            <person name="Crous P."/>
            <person name="Grigoriev I."/>
        </authorList>
    </citation>
    <scope>NUCLEOTIDE SEQUENCE</scope>
    <source>
        <strain evidence="4">CBS 269.34</strain>
    </source>
</reference>
<dbReference type="GO" id="GO:0031588">
    <property type="term" value="C:nucleotide-activated protein kinase complex"/>
    <property type="evidence" value="ECO:0007669"/>
    <property type="project" value="TreeGrafter"/>
</dbReference>
<comment type="similarity">
    <text evidence="1">Belongs to the CRP1/MDG1 family.</text>
</comment>
<name>A0A6A6RJ48_9PEZI</name>
<feature type="compositionally biased region" description="Polar residues" evidence="2">
    <location>
        <begin position="204"/>
        <end position="215"/>
    </location>
</feature>
<dbReference type="CDD" id="cd02859">
    <property type="entry name" value="E_set_AMPKbeta_like_N"/>
    <property type="match status" value="1"/>
</dbReference>
<feature type="domain" description="AMP-activated protein kinase glycogen-binding" evidence="3">
    <location>
        <begin position="4"/>
        <end position="76"/>
    </location>
</feature>
<dbReference type="GO" id="GO:0005737">
    <property type="term" value="C:cytoplasm"/>
    <property type="evidence" value="ECO:0007669"/>
    <property type="project" value="TreeGrafter"/>
</dbReference>